<keyword evidence="2" id="KW-1185">Reference proteome</keyword>
<evidence type="ECO:0000313" key="2">
    <source>
        <dbReference type="Proteomes" id="UP000079169"/>
    </source>
</evidence>
<dbReference type="RefSeq" id="XP_008474275.1">
    <property type="nucleotide sequence ID" value="XM_008476053.1"/>
</dbReference>
<dbReference type="KEGG" id="dci:103511330"/>
<gene>
    <name evidence="3" type="primary">LOC103511330</name>
</gene>
<keyword evidence="1" id="KW-0732">Signal</keyword>
<evidence type="ECO:0000256" key="1">
    <source>
        <dbReference type="SAM" id="SignalP"/>
    </source>
</evidence>
<feature type="chain" id="PRO_5010324343" evidence="1">
    <location>
        <begin position="22"/>
        <end position="144"/>
    </location>
</feature>
<organism evidence="2 3">
    <name type="scientific">Diaphorina citri</name>
    <name type="common">Asian citrus psyllid</name>
    <dbReference type="NCBI Taxonomy" id="121845"/>
    <lineage>
        <taxon>Eukaryota</taxon>
        <taxon>Metazoa</taxon>
        <taxon>Ecdysozoa</taxon>
        <taxon>Arthropoda</taxon>
        <taxon>Hexapoda</taxon>
        <taxon>Insecta</taxon>
        <taxon>Pterygota</taxon>
        <taxon>Neoptera</taxon>
        <taxon>Paraneoptera</taxon>
        <taxon>Hemiptera</taxon>
        <taxon>Sternorrhyncha</taxon>
        <taxon>Psylloidea</taxon>
        <taxon>Psyllidae</taxon>
        <taxon>Diaphorininae</taxon>
        <taxon>Diaphorina</taxon>
    </lineage>
</organism>
<dbReference type="AlphaFoldDB" id="A0A1S3D4J7"/>
<name>A0A1S3D4J7_DIACI</name>
<accession>A0A1S3D4J7</accession>
<dbReference type="Proteomes" id="UP000079169">
    <property type="component" value="Unplaced"/>
</dbReference>
<dbReference type="GeneID" id="103511330"/>
<protein>
    <submittedName>
        <fullName evidence="3">Extensin-1-like</fullName>
    </submittedName>
</protein>
<reference evidence="3" key="1">
    <citation type="submission" date="2025-08" db="UniProtKB">
        <authorList>
            <consortium name="RefSeq"/>
        </authorList>
    </citation>
    <scope>IDENTIFICATION</scope>
</reference>
<dbReference type="PaxDb" id="121845-A0A1S3D4J7"/>
<sequence>MVSSGVYTIALFVVYTQLSWAKPCHHGCGCDSPCAPEVKPTPLAVLDLGYAPPPPCPIIPEPYVYKGPPLPVVVKEPYPYIPPVVPVLSWAKPCHHGCGCDSPCAPEVKPTPLAVLDLGYAPPPPCPIIPEPYVYKGPPLPVVV</sequence>
<proteinExistence type="predicted"/>
<evidence type="ECO:0000313" key="3">
    <source>
        <dbReference type="RefSeq" id="XP_008474275.1"/>
    </source>
</evidence>
<feature type="signal peptide" evidence="1">
    <location>
        <begin position="1"/>
        <end position="21"/>
    </location>
</feature>